<dbReference type="SMART" id="SM00345">
    <property type="entry name" value="HTH_GNTR"/>
    <property type="match status" value="1"/>
</dbReference>
<dbReference type="PANTHER" id="PTHR38445:SF7">
    <property type="entry name" value="GNTR-FAMILY TRANSCRIPTIONAL REGULATOR"/>
    <property type="match status" value="1"/>
</dbReference>
<comment type="caution">
    <text evidence="5">The sequence shown here is derived from an EMBL/GenBank/DDBJ whole genome shotgun (WGS) entry which is preliminary data.</text>
</comment>
<keyword evidence="6" id="KW-1185">Reference proteome</keyword>
<evidence type="ECO:0000256" key="1">
    <source>
        <dbReference type="ARBA" id="ARBA00023015"/>
    </source>
</evidence>
<protein>
    <submittedName>
        <fullName evidence="5">GntR family transcriptional regulator</fullName>
    </submittedName>
</protein>
<proteinExistence type="predicted"/>
<dbReference type="Pfam" id="PF00392">
    <property type="entry name" value="GntR"/>
    <property type="match status" value="1"/>
</dbReference>
<dbReference type="PROSITE" id="PS50949">
    <property type="entry name" value="HTH_GNTR"/>
    <property type="match status" value="1"/>
</dbReference>
<dbReference type="SUPFAM" id="SSF46785">
    <property type="entry name" value="Winged helix' DNA-binding domain"/>
    <property type="match status" value="1"/>
</dbReference>
<dbReference type="InterPro" id="IPR036390">
    <property type="entry name" value="WH_DNA-bd_sf"/>
</dbReference>
<evidence type="ECO:0000313" key="5">
    <source>
        <dbReference type="EMBL" id="MFG6412623.1"/>
    </source>
</evidence>
<evidence type="ECO:0000256" key="3">
    <source>
        <dbReference type="ARBA" id="ARBA00023163"/>
    </source>
</evidence>
<evidence type="ECO:0000259" key="4">
    <source>
        <dbReference type="PROSITE" id="PS50949"/>
    </source>
</evidence>
<gene>
    <name evidence="5" type="ORF">ACG02S_01795</name>
</gene>
<dbReference type="EMBL" id="JBIGHY010000001">
    <property type="protein sequence ID" value="MFG6412623.1"/>
    <property type="molecule type" value="Genomic_DNA"/>
</dbReference>
<keyword evidence="2" id="KW-0238">DNA-binding</keyword>
<organism evidence="5 6">
    <name type="scientific">Pelomonas dachongensis</name>
    <dbReference type="NCBI Taxonomy" id="3299029"/>
    <lineage>
        <taxon>Bacteria</taxon>
        <taxon>Pseudomonadati</taxon>
        <taxon>Pseudomonadota</taxon>
        <taxon>Betaproteobacteria</taxon>
        <taxon>Burkholderiales</taxon>
        <taxon>Sphaerotilaceae</taxon>
        <taxon>Roseateles</taxon>
    </lineage>
</organism>
<keyword evidence="3" id="KW-0804">Transcription</keyword>
<dbReference type="Gene3D" id="1.10.10.10">
    <property type="entry name" value="Winged helix-like DNA-binding domain superfamily/Winged helix DNA-binding domain"/>
    <property type="match status" value="1"/>
</dbReference>
<evidence type="ECO:0000256" key="2">
    <source>
        <dbReference type="ARBA" id="ARBA00023125"/>
    </source>
</evidence>
<feature type="domain" description="HTH gntR-type" evidence="4">
    <location>
        <begin position="13"/>
        <end position="81"/>
    </location>
</feature>
<reference evidence="5 6" key="1">
    <citation type="submission" date="2024-09" db="EMBL/GenBank/DDBJ databases">
        <title>Novel species of the genus Pelomonas and Roseateles isolated from streams.</title>
        <authorList>
            <person name="Lu H."/>
        </authorList>
    </citation>
    <scope>NUCLEOTIDE SEQUENCE [LARGE SCALE GENOMIC DNA]</scope>
    <source>
        <strain evidence="5 6">DC23W</strain>
    </source>
</reference>
<dbReference type="PANTHER" id="PTHR38445">
    <property type="entry name" value="HTH-TYPE TRANSCRIPTIONAL REPRESSOR YTRA"/>
    <property type="match status" value="1"/>
</dbReference>
<dbReference type="RefSeq" id="WP_394468724.1">
    <property type="nucleotide sequence ID" value="NZ_JBIGHY010000001.1"/>
</dbReference>
<dbReference type="CDD" id="cd07377">
    <property type="entry name" value="WHTH_GntR"/>
    <property type="match status" value="1"/>
</dbReference>
<dbReference type="InterPro" id="IPR036388">
    <property type="entry name" value="WH-like_DNA-bd_sf"/>
</dbReference>
<dbReference type="InterPro" id="IPR000524">
    <property type="entry name" value="Tscrpt_reg_HTH_GntR"/>
</dbReference>
<evidence type="ECO:0000313" key="6">
    <source>
        <dbReference type="Proteomes" id="UP001606300"/>
    </source>
</evidence>
<dbReference type="Proteomes" id="UP001606300">
    <property type="component" value="Unassembled WGS sequence"/>
</dbReference>
<sequence>MHSSLVISQADARPMYLQITEQIRMRVAAGDWPPGKELPSIRALAADLKVSVITVKRAYLDLETEGVIVTRHGKGSFVAEAQERVQASQRAELDEHLAAAVRIATTLGLRDEELIARLRSVLHPQEPPA</sequence>
<accession>A0ABW7EIM6</accession>
<name>A0ABW7EIM6_9BURK</name>
<keyword evidence="1" id="KW-0805">Transcription regulation</keyword>